<dbReference type="Pfam" id="PF20154">
    <property type="entry name" value="LNT_N"/>
    <property type="match status" value="1"/>
</dbReference>
<reference evidence="12" key="1">
    <citation type="submission" date="2018-02" db="EMBL/GenBank/DDBJ databases">
        <authorList>
            <person name="Hausmann B."/>
        </authorList>
    </citation>
    <scope>NUCLEOTIDE SEQUENCE [LARGE SCALE GENOMIC DNA]</scope>
    <source>
        <strain evidence="12">Peat soil MAG SbA1</strain>
    </source>
</reference>
<feature type="transmembrane region" description="Helical" evidence="9">
    <location>
        <begin position="188"/>
        <end position="209"/>
    </location>
</feature>
<sequence length="551" mass="60470">MTRRNIKPRRAARRRAARTPQLEVVRSVDRRPRELATGLALSALSGSLWFLSCTPFDLSALSWVAMVPALFVIDRASTRLRACLLCWLVGAVGVGGGFYWMVELLRRFAGLSLPLAVLLYLVFCAYHGIIFLLFAWMVRTIRRRTSYPMVLLAPLTMATSELLVPMLFPFHLAIVQAWHPLVIQIADLAGPIGVTALLLVVNGAVYDLLTLRRKALASAVAATVILVAALLYGNFRMRHFDRLSAASPKLTIGVVQPNVAYNQKGLYHPEEASGQLAALQEQSRKLENSGAQVIVWTETAYPYSLPRDFRADFPESDPRRIRRGFTTPTVVGVLTESDAALYNSALLIDREGQQAGRYDKMVLLPFGERVPGEEYFPGLSNILPKGFGGFTAGKEPTVLPLRTADGSSWRLGAVICYEDIIPSLLRGLGALHPHLLLNLTNDSWYGARAEPWQHLALAVFGSVEQRTGMVRAVNSGISAFIDANGRVVHKTEAVDPYFDPRPAESTLATLPLLEGGRTVYAKVGDLFTYLCALGTTFLLGRAVLSSASPRP</sequence>
<evidence type="ECO:0000256" key="6">
    <source>
        <dbReference type="ARBA" id="ARBA00022989"/>
    </source>
</evidence>
<comment type="caution">
    <text evidence="9">Lacks conserved residue(s) required for the propagation of feature annotation.</text>
</comment>
<comment type="function">
    <text evidence="9">Catalyzes the phospholipid dependent N-acylation of the N-terminal cysteine of apolipoprotein, the last step in lipoprotein maturation.</text>
</comment>
<keyword evidence="8 9" id="KW-0012">Acyltransferase</keyword>
<keyword evidence="7 9" id="KW-0472">Membrane</keyword>
<feature type="transmembrane region" description="Helical" evidence="9">
    <location>
        <begin position="150"/>
        <end position="168"/>
    </location>
</feature>
<dbReference type="PANTHER" id="PTHR38686">
    <property type="entry name" value="APOLIPOPROTEIN N-ACYLTRANSFERASE"/>
    <property type="match status" value="1"/>
</dbReference>
<evidence type="ECO:0000259" key="10">
    <source>
        <dbReference type="PROSITE" id="PS50263"/>
    </source>
</evidence>
<feature type="transmembrane region" description="Helical" evidence="9">
    <location>
        <begin position="216"/>
        <end position="235"/>
    </location>
</feature>
<evidence type="ECO:0000256" key="1">
    <source>
        <dbReference type="ARBA" id="ARBA00004651"/>
    </source>
</evidence>
<dbReference type="OrthoDB" id="9811121at2"/>
<evidence type="ECO:0000256" key="4">
    <source>
        <dbReference type="ARBA" id="ARBA00022679"/>
    </source>
</evidence>
<evidence type="ECO:0000256" key="7">
    <source>
        <dbReference type="ARBA" id="ARBA00023136"/>
    </source>
</evidence>
<dbReference type="AlphaFoldDB" id="A0A2U3KXL3"/>
<dbReference type="Pfam" id="PF00795">
    <property type="entry name" value="CN_hydrolase"/>
    <property type="match status" value="1"/>
</dbReference>
<dbReference type="GO" id="GO:0005886">
    <property type="term" value="C:plasma membrane"/>
    <property type="evidence" value="ECO:0007669"/>
    <property type="project" value="UniProtKB-SubCell"/>
</dbReference>
<comment type="subcellular location">
    <subcellularLocation>
        <location evidence="1 9">Cell membrane</location>
        <topology evidence="1 9">Multi-pass membrane protein</topology>
    </subcellularLocation>
</comment>
<keyword evidence="4 9" id="KW-0808">Transferase</keyword>
<dbReference type="InterPro" id="IPR003010">
    <property type="entry name" value="C-N_Hydrolase"/>
</dbReference>
<name>A0A2U3KXL3_9BACT</name>
<dbReference type="Proteomes" id="UP000238701">
    <property type="component" value="Unassembled WGS sequence"/>
</dbReference>
<organism evidence="11 12">
    <name type="scientific">Candidatus Sulfotelmatobacter kueseliae</name>
    <dbReference type="NCBI Taxonomy" id="2042962"/>
    <lineage>
        <taxon>Bacteria</taxon>
        <taxon>Pseudomonadati</taxon>
        <taxon>Acidobacteriota</taxon>
        <taxon>Terriglobia</taxon>
        <taxon>Terriglobales</taxon>
        <taxon>Candidatus Korobacteraceae</taxon>
        <taxon>Candidatus Sulfotelmatobacter</taxon>
    </lineage>
</organism>
<feature type="transmembrane region" description="Helical" evidence="9">
    <location>
        <begin position="80"/>
        <end position="101"/>
    </location>
</feature>
<comment type="pathway">
    <text evidence="9">Protein modification; lipoprotein biosynthesis (N-acyl transfer).</text>
</comment>
<keyword evidence="6 9" id="KW-1133">Transmembrane helix</keyword>
<comment type="similarity">
    <text evidence="2 9">Belongs to the CN hydrolase family. Apolipoprotein N-acyltransferase subfamily.</text>
</comment>
<dbReference type="UniPathway" id="UPA00666"/>
<dbReference type="GO" id="GO:0016410">
    <property type="term" value="F:N-acyltransferase activity"/>
    <property type="evidence" value="ECO:0007669"/>
    <property type="project" value="UniProtKB-UniRule"/>
</dbReference>
<dbReference type="InterPro" id="IPR036526">
    <property type="entry name" value="C-N_Hydrolase_sf"/>
</dbReference>
<evidence type="ECO:0000256" key="8">
    <source>
        <dbReference type="ARBA" id="ARBA00023315"/>
    </source>
</evidence>
<evidence type="ECO:0000256" key="2">
    <source>
        <dbReference type="ARBA" id="ARBA00010065"/>
    </source>
</evidence>
<dbReference type="EMBL" id="OMOD01000148">
    <property type="protein sequence ID" value="SPF44378.1"/>
    <property type="molecule type" value="Genomic_DNA"/>
</dbReference>
<dbReference type="PANTHER" id="PTHR38686:SF1">
    <property type="entry name" value="APOLIPOPROTEIN N-ACYLTRANSFERASE"/>
    <property type="match status" value="1"/>
</dbReference>
<feature type="transmembrane region" description="Helical" evidence="9">
    <location>
        <begin position="113"/>
        <end position="138"/>
    </location>
</feature>
<accession>A0A2U3KXL3</accession>
<evidence type="ECO:0000256" key="5">
    <source>
        <dbReference type="ARBA" id="ARBA00022692"/>
    </source>
</evidence>
<protein>
    <recommendedName>
        <fullName evidence="9">Apolipoprotein N-acyltransferase</fullName>
        <shortName evidence="9">ALP N-acyltransferase</shortName>
        <ecNumber evidence="9">2.3.1.269</ecNumber>
    </recommendedName>
</protein>
<dbReference type="SUPFAM" id="SSF56317">
    <property type="entry name" value="Carbon-nitrogen hydrolase"/>
    <property type="match status" value="1"/>
</dbReference>
<dbReference type="HAMAP" id="MF_01148">
    <property type="entry name" value="Lnt"/>
    <property type="match status" value="1"/>
</dbReference>
<dbReference type="GO" id="GO:0042158">
    <property type="term" value="P:lipoprotein biosynthetic process"/>
    <property type="evidence" value="ECO:0007669"/>
    <property type="project" value="UniProtKB-UniRule"/>
</dbReference>
<evidence type="ECO:0000256" key="3">
    <source>
        <dbReference type="ARBA" id="ARBA00022475"/>
    </source>
</evidence>
<dbReference type="NCBIfam" id="TIGR00546">
    <property type="entry name" value="lnt"/>
    <property type="match status" value="1"/>
</dbReference>
<dbReference type="Gene3D" id="3.60.110.10">
    <property type="entry name" value="Carbon-nitrogen hydrolase"/>
    <property type="match status" value="1"/>
</dbReference>
<evidence type="ECO:0000256" key="9">
    <source>
        <dbReference type="HAMAP-Rule" id="MF_01148"/>
    </source>
</evidence>
<keyword evidence="3 9" id="KW-1003">Cell membrane</keyword>
<keyword evidence="11" id="KW-0449">Lipoprotein</keyword>
<dbReference type="CDD" id="cd07571">
    <property type="entry name" value="ALP_N-acyl_transferase"/>
    <property type="match status" value="1"/>
</dbReference>
<evidence type="ECO:0000313" key="11">
    <source>
        <dbReference type="EMBL" id="SPF44378.1"/>
    </source>
</evidence>
<feature type="domain" description="CN hydrolase" evidence="10">
    <location>
        <begin position="255"/>
        <end position="512"/>
    </location>
</feature>
<dbReference type="PROSITE" id="PS50263">
    <property type="entry name" value="CN_HYDROLASE"/>
    <property type="match status" value="1"/>
</dbReference>
<dbReference type="EC" id="2.3.1.269" evidence="9"/>
<keyword evidence="5 9" id="KW-0812">Transmembrane</keyword>
<dbReference type="InterPro" id="IPR004563">
    <property type="entry name" value="Apolipo_AcylTrfase"/>
</dbReference>
<dbReference type="InterPro" id="IPR045378">
    <property type="entry name" value="LNT_N"/>
</dbReference>
<proteinExistence type="inferred from homology"/>
<comment type="catalytic activity">
    <reaction evidence="9">
        <text>N-terminal S-1,2-diacyl-sn-glyceryl-L-cysteinyl-[lipoprotein] + a glycerophospholipid = N-acyl-S-1,2-diacyl-sn-glyceryl-L-cysteinyl-[lipoprotein] + a 2-acyl-sn-glycero-3-phospholipid + H(+)</text>
        <dbReference type="Rhea" id="RHEA:48228"/>
        <dbReference type="Rhea" id="RHEA-COMP:14681"/>
        <dbReference type="Rhea" id="RHEA-COMP:14684"/>
        <dbReference type="ChEBI" id="CHEBI:15378"/>
        <dbReference type="ChEBI" id="CHEBI:136912"/>
        <dbReference type="ChEBI" id="CHEBI:140656"/>
        <dbReference type="ChEBI" id="CHEBI:140657"/>
        <dbReference type="ChEBI" id="CHEBI:140660"/>
        <dbReference type="EC" id="2.3.1.269"/>
    </reaction>
</comment>
<evidence type="ECO:0000313" key="12">
    <source>
        <dbReference type="Proteomes" id="UP000238701"/>
    </source>
</evidence>
<gene>
    <name evidence="9" type="primary">lnt</name>
    <name evidence="11" type="ORF">SBA1_530036</name>
</gene>